<accession>A0ABV2TTZ3</accession>
<feature type="domain" description="Metallo-beta-lactamase" evidence="1">
    <location>
        <begin position="94"/>
        <end position="293"/>
    </location>
</feature>
<organism evidence="2 3">
    <name type="scientific">Sediminicola luteus</name>
    <dbReference type="NCBI Taxonomy" id="319238"/>
    <lineage>
        <taxon>Bacteria</taxon>
        <taxon>Pseudomonadati</taxon>
        <taxon>Bacteroidota</taxon>
        <taxon>Flavobacteriia</taxon>
        <taxon>Flavobacteriales</taxon>
        <taxon>Flavobacteriaceae</taxon>
        <taxon>Sediminicola</taxon>
    </lineage>
</organism>
<dbReference type="PANTHER" id="PTHR42663:SF6">
    <property type="entry name" value="HYDROLASE C777.06C-RELATED"/>
    <property type="match status" value="1"/>
</dbReference>
<evidence type="ECO:0000313" key="2">
    <source>
        <dbReference type="EMBL" id="MET7028741.1"/>
    </source>
</evidence>
<dbReference type="InterPro" id="IPR001279">
    <property type="entry name" value="Metallo-B-lactamas"/>
</dbReference>
<keyword evidence="3" id="KW-1185">Reference proteome</keyword>
<dbReference type="RefSeq" id="WP_354617574.1">
    <property type="nucleotide sequence ID" value="NZ_JBEWYP010000002.1"/>
</dbReference>
<keyword evidence="2" id="KW-0378">Hydrolase</keyword>
<evidence type="ECO:0000259" key="1">
    <source>
        <dbReference type="Pfam" id="PF12706"/>
    </source>
</evidence>
<dbReference type="PANTHER" id="PTHR42663">
    <property type="entry name" value="HYDROLASE C777.06C-RELATED-RELATED"/>
    <property type="match status" value="1"/>
</dbReference>
<dbReference type="GO" id="GO:0016787">
    <property type="term" value="F:hydrolase activity"/>
    <property type="evidence" value="ECO:0007669"/>
    <property type="project" value="UniProtKB-KW"/>
</dbReference>
<protein>
    <submittedName>
        <fullName evidence="2">MBL fold metallo-hydrolase</fullName>
        <ecNumber evidence="2">3.-.-.-</ecNumber>
    </submittedName>
</protein>
<dbReference type="EC" id="3.-.-.-" evidence="2"/>
<reference evidence="2 3" key="1">
    <citation type="submission" date="2024-07" db="EMBL/GenBank/DDBJ databases">
        <title>The genome sequence of type strain Sediminicola luteus GDMCC 1.2596T.</title>
        <authorList>
            <person name="Liu Y."/>
        </authorList>
    </citation>
    <scope>NUCLEOTIDE SEQUENCE [LARGE SCALE GENOMIC DNA]</scope>
    <source>
        <strain evidence="2 3">GDMCC 1.2596</strain>
    </source>
</reference>
<gene>
    <name evidence="2" type="ORF">ABXZ32_05015</name>
</gene>
<comment type="caution">
    <text evidence="2">The sequence shown here is derived from an EMBL/GenBank/DDBJ whole genome shotgun (WGS) entry which is preliminary data.</text>
</comment>
<name>A0ABV2TTZ3_9FLAO</name>
<dbReference type="Gene3D" id="3.60.15.10">
    <property type="entry name" value="Ribonuclease Z/Hydroxyacylglutathione hydrolase-like"/>
    <property type="match status" value="1"/>
</dbReference>
<evidence type="ECO:0000313" key="3">
    <source>
        <dbReference type="Proteomes" id="UP001549773"/>
    </source>
</evidence>
<dbReference type="InterPro" id="IPR036866">
    <property type="entry name" value="RibonucZ/Hydroxyglut_hydro"/>
</dbReference>
<dbReference type="Pfam" id="PF12706">
    <property type="entry name" value="Lactamase_B_2"/>
    <property type="match status" value="1"/>
</dbReference>
<sequence>MNIKKTSFLVLISVLNLVACKENHQSKSQSKQEPVNSSPIKNQVSLIILGTVQDAGSPHIGCTKTCCENLFFEPSEERRVVSLGVVDPDHKKKYLFEATPDISKQLKALKNYDTSIQGEMPDGIFLTHAHIGHYTGLMYLGKEAMNSKAVPVFTMPKMKSFLEGNGPWSQLVNNNNITLKEISEVEELRLTPHLSVTPIIVPHRDEYSETVGFTIFGPNKKVLFIPDIDKWNKWDNSIIASISKVDLAFIDATFYDGEELNNRDITQIPHPFVIESMALFKDLSPNEKSKIHFIHVNHTNPLLDKNSSAYKKVLENGFNVAQFKDVFAL</sequence>
<dbReference type="Proteomes" id="UP001549773">
    <property type="component" value="Unassembled WGS sequence"/>
</dbReference>
<dbReference type="SUPFAM" id="SSF56281">
    <property type="entry name" value="Metallo-hydrolase/oxidoreductase"/>
    <property type="match status" value="1"/>
</dbReference>
<dbReference type="EMBL" id="JBEWYP010000002">
    <property type="protein sequence ID" value="MET7028741.1"/>
    <property type="molecule type" value="Genomic_DNA"/>
</dbReference>
<proteinExistence type="predicted"/>